<evidence type="ECO:0000256" key="1">
    <source>
        <dbReference type="SAM" id="SignalP"/>
    </source>
</evidence>
<dbReference type="EMBL" id="BMWZ01000003">
    <property type="protein sequence ID" value="GGZ79209.1"/>
    <property type="molecule type" value="Genomic_DNA"/>
</dbReference>
<protein>
    <recommendedName>
        <fullName evidence="4">SusD/RagB family nutrient-binding outer membrane lipoprotein</fullName>
    </recommendedName>
</protein>
<reference evidence="2" key="1">
    <citation type="journal article" date="2014" name="Int. J. Syst. Evol. Microbiol.">
        <title>Complete genome sequence of Corynebacterium casei LMG S-19264T (=DSM 44701T), isolated from a smear-ripened cheese.</title>
        <authorList>
            <consortium name="US DOE Joint Genome Institute (JGI-PGF)"/>
            <person name="Walter F."/>
            <person name="Albersmeier A."/>
            <person name="Kalinowski J."/>
            <person name="Ruckert C."/>
        </authorList>
    </citation>
    <scope>NUCLEOTIDE SEQUENCE</scope>
    <source>
        <strain evidence="2">KCTC 12710</strain>
    </source>
</reference>
<dbReference type="SUPFAM" id="SSF48452">
    <property type="entry name" value="TPR-like"/>
    <property type="match status" value="1"/>
</dbReference>
<organism evidence="2 3">
    <name type="scientific">Algibacter mikhailovii</name>
    <dbReference type="NCBI Taxonomy" id="425498"/>
    <lineage>
        <taxon>Bacteria</taxon>
        <taxon>Pseudomonadati</taxon>
        <taxon>Bacteroidota</taxon>
        <taxon>Flavobacteriia</taxon>
        <taxon>Flavobacteriales</taxon>
        <taxon>Flavobacteriaceae</taxon>
        <taxon>Algibacter</taxon>
    </lineage>
</organism>
<feature type="signal peptide" evidence="1">
    <location>
        <begin position="1"/>
        <end position="22"/>
    </location>
</feature>
<accession>A0A918V9R2</accession>
<reference evidence="2" key="2">
    <citation type="submission" date="2020-09" db="EMBL/GenBank/DDBJ databases">
        <authorList>
            <person name="Sun Q."/>
            <person name="Kim S."/>
        </authorList>
    </citation>
    <scope>NUCLEOTIDE SEQUENCE</scope>
    <source>
        <strain evidence="2">KCTC 12710</strain>
    </source>
</reference>
<evidence type="ECO:0000313" key="2">
    <source>
        <dbReference type="EMBL" id="GGZ79209.1"/>
    </source>
</evidence>
<dbReference type="RefSeq" id="WP_189360254.1">
    <property type="nucleotide sequence ID" value="NZ_BMWZ01000003.1"/>
</dbReference>
<dbReference type="Gene3D" id="1.25.40.390">
    <property type="match status" value="1"/>
</dbReference>
<keyword evidence="3" id="KW-1185">Reference proteome</keyword>
<dbReference type="AlphaFoldDB" id="A0A918V9R2"/>
<comment type="caution">
    <text evidence="2">The sequence shown here is derived from an EMBL/GenBank/DDBJ whole genome shotgun (WGS) entry which is preliminary data.</text>
</comment>
<dbReference type="Proteomes" id="UP000636004">
    <property type="component" value="Unassembled WGS sequence"/>
</dbReference>
<name>A0A918V9R2_9FLAO</name>
<evidence type="ECO:0008006" key="4">
    <source>
        <dbReference type="Google" id="ProtNLM"/>
    </source>
</evidence>
<sequence length="474" mass="51376">MKKIYSIIILSAVFTLSSIYSCSDNLDINTDPLAATSADPNAVLPFVFGEYTARKVSELGTRICDVSQYISNTYNSPNRGAVSGTLSGNTWGVWYVGMLGNLSLVKADAAAAGSSSNNVNGIATALMANTFLELTALWEDVPFTEALDGVNFPQPKFDDQETVLNGVVDLCDEAMALIDSHNTDGEFQITPASDMYYGGDIAKWRIFANSLKLRALMMLRSGGANVDAKINETLDQPLMTSNDQTAYVNYVGTPGAQNAMLTIVTAFFGPDNESQNVFGPGDPIDELLSGSGDPRWDLWVARNDLDAPGNDIFPDPETSVLSNNIIRADLPDVLMSPDEIDLYKAELALAGFAKAGSADTNYRNGVRNSIKWWGQDIPGVLATVSDADIDAYVNGLAAPTANDIYNEQFLAAFNRPILAWNHVRRNKIPVLDPPPATSISTILKRFTYPPDEIGNNPNTPANKQTDVPMWFENL</sequence>
<keyword evidence="1" id="KW-0732">Signal</keyword>
<dbReference type="Pfam" id="PF12771">
    <property type="entry name" value="SusD-like_2"/>
    <property type="match status" value="1"/>
</dbReference>
<proteinExistence type="predicted"/>
<dbReference type="InterPro" id="IPR041662">
    <property type="entry name" value="SusD-like_2"/>
</dbReference>
<evidence type="ECO:0000313" key="3">
    <source>
        <dbReference type="Proteomes" id="UP000636004"/>
    </source>
</evidence>
<dbReference type="InterPro" id="IPR011990">
    <property type="entry name" value="TPR-like_helical_dom_sf"/>
</dbReference>
<feature type="chain" id="PRO_5037472828" description="SusD/RagB family nutrient-binding outer membrane lipoprotein" evidence="1">
    <location>
        <begin position="23"/>
        <end position="474"/>
    </location>
</feature>
<gene>
    <name evidence="2" type="ORF">GCM10007028_15950</name>
</gene>
<dbReference type="PROSITE" id="PS51257">
    <property type="entry name" value="PROKAR_LIPOPROTEIN"/>
    <property type="match status" value="1"/>
</dbReference>